<evidence type="ECO:0000313" key="2">
    <source>
        <dbReference type="Proteomes" id="UP000636010"/>
    </source>
</evidence>
<sequence length="92" mass="10839">MKTDYTIEIVKEQVADQLNPCDAMRVLKYIQSKTFRDFFAMIQSDNNVPLIDKKMVVGSHINTLLYYFRAEEETEKKGDVRRELARINVNHN</sequence>
<dbReference type="EMBL" id="BMEC01000011">
    <property type="protein sequence ID" value="GGC45655.1"/>
    <property type="molecule type" value="Genomic_DNA"/>
</dbReference>
<protein>
    <submittedName>
        <fullName evidence="1">Uncharacterized protein</fullName>
    </submittedName>
</protein>
<name>A0ABQ1MTB0_9BACT</name>
<gene>
    <name evidence="1" type="ORF">GCM10011506_34100</name>
</gene>
<reference evidence="2" key="1">
    <citation type="journal article" date="2019" name="Int. J. Syst. Evol. Microbiol.">
        <title>The Global Catalogue of Microorganisms (GCM) 10K type strain sequencing project: providing services to taxonomists for standard genome sequencing and annotation.</title>
        <authorList>
            <consortium name="The Broad Institute Genomics Platform"/>
            <consortium name="The Broad Institute Genome Sequencing Center for Infectious Disease"/>
            <person name="Wu L."/>
            <person name="Ma J."/>
        </authorList>
    </citation>
    <scope>NUCLEOTIDE SEQUENCE [LARGE SCALE GENOMIC DNA]</scope>
    <source>
        <strain evidence="2">CGMCC 1.10832</strain>
    </source>
</reference>
<keyword evidence="2" id="KW-1185">Reference proteome</keyword>
<accession>A0ABQ1MTB0</accession>
<comment type="caution">
    <text evidence="1">The sequence shown here is derived from an EMBL/GenBank/DDBJ whole genome shotgun (WGS) entry which is preliminary data.</text>
</comment>
<evidence type="ECO:0000313" key="1">
    <source>
        <dbReference type="EMBL" id="GGC45655.1"/>
    </source>
</evidence>
<dbReference type="Proteomes" id="UP000636010">
    <property type="component" value="Unassembled WGS sequence"/>
</dbReference>
<organism evidence="1 2">
    <name type="scientific">Marivirga lumbricoides</name>
    <dbReference type="NCBI Taxonomy" id="1046115"/>
    <lineage>
        <taxon>Bacteria</taxon>
        <taxon>Pseudomonadati</taxon>
        <taxon>Bacteroidota</taxon>
        <taxon>Cytophagia</taxon>
        <taxon>Cytophagales</taxon>
        <taxon>Marivirgaceae</taxon>
        <taxon>Marivirga</taxon>
    </lineage>
</organism>
<dbReference type="RefSeq" id="WP_188465788.1">
    <property type="nucleotide sequence ID" value="NZ_BAABHU010000011.1"/>
</dbReference>
<proteinExistence type="predicted"/>